<protein>
    <submittedName>
        <fullName evidence="2">Ig domain-containing protein</fullName>
    </submittedName>
</protein>
<dbReference type="Pfam" id="PF05345">
    <property type="entry name" value="He_PIG"/>
    <property type="match status" value="1"/>
</dbReference>
<dbReference type="InterPro" id="IPR013783">
    <property type="entry name" value="Ig-like_fold"/>
</dbReference>
<feature type="chain" id="PRO_5037888629" evidence="1">
    <location>
        <begin position="40"/>
        <end position="437"/>
    </location>
</feature>
<dbReference type="Proteomes" id="UP000669179">
    <property type="component" value="Unassembled WGS sequence"/>
</dbReference>
<dbReference type="EMBL" id="JAGEOJ010000043">
    <property type="protein sequence ID" value="MBO2455815.1"/>
    <property type="molecule type" value="Genomic_DNA"/>
</dbReference>
<dbReference type="GO" id="GO:0005975">
    <property type="term" value="P:carbohydrate metabolic process"/>
    <property type="evidence" value="ECO:0007669"/>
    <property type="project" value="UniProtKB-ARBA"/>
</dbReference>
<comment type="caution">
    <text evidence="2">The sequence shown here is derived from an EMBL/GenBank/DDBJ whole genome shotgun (WGS) entry which is preliminary data.</text>
</comment>
<keyword evidence="1" id="KW-0732">Signal</keyword>
<gene>
    <name evidence="2" type="ORF">J4573_52685</name>
</gene>
<dbReference type="GO" id="GO:0016020">
    <property type="term" value="C:membrane"/>
    <property type="evidence" value="ECO:0007669"/>
    <property type="project" value="InterPro"/>
</dbReference>
<organism evidence="2 3">
    <name type="scientific">Actinomadura barringtoniae</name>
    <dbReference type="NCBI Taxonomy" id="1427535"/>
    <lineage>
        <taxon>Bacteria</taxon>
        <taxon>Bacillati</taxon>
        <taxon>Actinomycetota</taxon>
        <taxon>Actinomycetes</taxon>
        <taxon>Streptosporangiales</taxon>
        <taxon>Thermomonosporaceae</taxon>
        <taxon>Actinomadura</taxon>
    </lineage>
</organism>
<dbReference type="Gene3D" id="2.60.40.10">
    <property type="entry name" value="Immunoglobulins"/>
    <property type="match status" value="1"/>
</dbReference>
<dbReference type="RefSeq" id="WP_208264057.1">
    <property type="nucleotide sequence ID" value="NZ_JAGEOJ010000043.1"/>
</dbReference>
<dbReference type="GO" id="GO:0005509">
    <property type="term" value="F:calcium ion binding"/>
    <property type="evidence" value="ECO:0007669"/>
    <property type="project" value="InterPro"/>
</dbReference>
<dbReference type="SUPFAM" id="SSF49313">
    <property type="entry name" value="Cadherin-like"/>
    <property type="match status" value="1"/>
</dbReference>
<evidence type="ECO:0000256" key="1">
    <source>
        <dbReference type="SAM" id="SignalP"/>
    </source>
</evidence>
<sequence length="437" mass="44164">MFRTLHPATRATCLTTAACATASAAALAAAAFTPPPAGAATAAAGAPTGTRAAWPAALPAAATAGARAGTHATTHAALPAGAAVAAAAPPEKKFTLPSGLTEISGLAMSARFPGVVYAHNDSGNSADIFAIDTATGQLKAKLSLSGAPNTDWEAIAVGKDETGRSSIYVGDIGNNFGNRDPIVYRLPEPDTLANATLPATKFQLKFADGAKDAESMPLDPATGQLYVASKNYTGDGRLYTAPDPLNAGQTNTLTDTGRPAPKFATDGAFSPDGKAYALRSGGPLGENSAWFYDATGKQLAKVALPSQGQGEAITYYDTASVLVASENETQVWLVHLPPEAIPGSGTPPPGGDAPTVTGPGDQSTAFNKAVNLQIKASGGTGALTYKADGLPFGLSMSASGLVTGKPWQVGTFTVKVTATDTTGKSGSVGFMWTVSWF</sequence>
<proteinExistence type="predicted"/>
<feature type="signal peptide" evidence="1">
    <location>
        <begin position="1"/>
        <end position="39"/>
    </location>
</feature>
<dbReference type="AlphaFoldDB" id="A0A939TGV6"/>
<dbReference type="SUPFAM" id="SSF101898">
    <property type="entry name" value="NHL repeat"/>
    <property type="match status" value="1"/>
</dbReference>
<reference evidence="2" key="1">
    <citation type="submission" date="2021-03" db="EMBL/GenBank/DDBJ databases">
        <authorList>
            <person name="Kanchanasin P."/>
            <person name="Saeng-In P."/>
            <person name="Phongsopitanun W."/>
            <person name="Yuki M."/>
            <person name="Kudo T."/>
            <person name="Ohkuma M."/>
            <person name="Tanasupawat S."/>
        </authorList>
    </citation>
    <scope>NUCLEOTIDE SEQUENCE</scope>
    <source>
        <strain evidence="2">GKU 128</strain>
    </source>
</reference>
<dbReference type="InterPro" id="IPR015919">
    <property type="entry name" value="Cadherin-like_sf"/>
</dbReference>
<evidence type="ECO:0000313" key="3">
    <source>
        <dbReference type="Proteomes" id="UP000669179"/>
    </source>
</evidence>
<evidence type="ECO:0000313" key="2">
    <source>
        <dbReference type="EMBL" id="MBO2455815.1"/>
    </source>
</evidence>
<name>A0A939TGV6_9ACTN</name>
<keyword evidence="3" id="KW-1185">Reference proteome</keyword>
<accession>A0A939TGV6</accession>